<dbReference type="PANTHER" id="PTHR43162:SF1">
    <property type="entry name" value="PRESTALK A DIFFERENTIATION PROTEIN A"/>
    <property type="match status" value="1"/>
</dbReference>
<sequence length="288" mass="31344">MFTVMGVTGNVGGEMARTLLAAKKSVRAIVRDAKKGEEWARLGCEIAVADLNDVKSLTAAFQGVDGVFTMLPPIYDPTPGFAEHMAMSKVLTEALQSARPRKVVHLSTIGAQATEQNLLSLHTALERMLAEVSLPITILRPGWFMENSAHNVASARDEGVIYSFLSPAGKGFPFIATADIARVGAELLQEIWSGHRVVELTGPRPVSPNDLAAGFAKVLGRPIAVELVPREEWEALSRSQGMKNPTPWMRMLDGFNEGWIGFERPAEVRKGKVELETVLKSLVERSDA</sequence>
<dbReference type="InterPro" id="IPR036291">
    <property type="entry name" value="NAD(P)-bd_dom_sf"/>
</dbReference>
<proteinExistence type="predicted"/>
<comment type="caution">
    <text evidence="2">The sequence shown here is derived from an EMBL/GenBank/DDBJ whole genome shotgun (WGS) entry which is preliminary data.</text>
</comment>
<dbReference type="InterPro" id="IPR051604">
    <property type="entry name" value="Ergot_Alk_Oxidoreductase"/>
</dbReference>
<evidence type="ECO:0000259" key="1">
    <source>
        <dbReference type="Pfam" id="PF05368"/>
    </source>
</evidence>
<evidence type="ECO:0000313" key="2">
    <source>
        <dbReference type="EMBL" id="MBB5316543.1"/>
    </source>
</evidence>
<dbReference type="PANTHER" id="PTHR43162">
    <property type="match status" value="1"/>
</dbReference>
<dbReference type="SUPFAM" id="SSF51735">
    <property type="entry name" value="NAD(P)-binding Rossmann-fold domains"/>
    <property type="match status" value="1"/>
</dbReference>
<dbReference type="Proteomes" id="UP000568106">
    <property type="component" value="Unassembled WGS sequence"/>
</dbReference>
<keyword evidence="3" id="KW-1185">Reference proteome</keyword>
<dbReference type="InterPro" id="IPR008030">
    <property type="entry name" value="NmrA-like"/>
</dbReference>
<evidence type="ECO:0000313" key="3">
    <source>
        <dbReference type="Proteomes" id="UP000568106"/>
    </source>
</evidence>
<dbReference type="Pfam" id="PF05368">
    <property type="entry name" value="NmrA"/>
    <property type="match status" value="1"/>
</dbReference>
<dbReference type="Gene3D" id="3.90.25.10">
    <property type="entry name" value="UDP-galactose 4-epimerase, domain 1"/>
    <property type="match status" value="1"/>
</dbReference>
<dbReference type="EMBL" id="JACHDY010000001">
    <property type="protein sequence ID" value="MBB5316543.1"/>
    <property type="molecule type" value="Genomic_DNA"/>
</dbReference>
<name>A0A7W8MQH0_9BACT</name>
<organism evidence="2 3">
    <name type="scientific">Tunturiibacter empetritectus</name>
    <dbReference type="NCBI Taxonomy" id="3069691"/>
    <lineage>
        <taxon>Bacteria</taxon>
        <taxon>Pseudomonadati</taxon>
        <taxon>Acidobacteriota</taxon>
        <taxon>Terriglobia</taxon>
        <taxon>Terriglobales</taxon>
        <taxon>Acidobacteriaceae</taxon>
        <taxon>Tunturiibacter</taxon>
    </lineage>
</organism>
<dbReference type="AlphaFoldDB" id="A0A7W8MQH0"/>
<dbReference type="Gene3D" id="3.40.50.720">
    <property type="entry name" value="NAD(P)-binding Rossmann-like Domain"/>
    <property type="match status" value="1"/>
</dbReference>
<reference evidence="2" key="1">
    <citation type="submission" date="2020-08" db="EMBL/GenBank/DDBJ databases">
        <title>Genomic Encyclopedia of Type Strains, Phase IV (KMG-V): Genome sequencing to study the core and pangenomes of soil and plant-associated prokaryotes.</title>
        <authorList>
            <person name="Whitman W."/>
        </authorList>
    </citation>
    <scope>NUCLEOTIDE SEQUENCE [LARGE SCALE GENOMIC DNA]</scope>
    <source>
        <strain evidence="2">M8UP27</strain>
    </source>
</reference>
<gene>
    <name evidence="2" type="ORF">HDF09_001193</name>
</gene>
<accession>A0A7W8MQH0</accession>
<protein>
    <submittedName>
        <fullName evidence="2">Uncharacterized protein YbjT (DUF2867 family)</fullName>
    </submittedName>
</protein>
<feature type="domain" description="NmrA-like" evidence="1">
    <location>
        <begin position="3"/>
        <end position="232"/>
    </location>
</feature>